<accession>A0ABT7V1T2</accession>
<dbReference type="Proteomes" id="UP001529256">
    <property type="component" value="Unassembled WGS sequence"/>
</dbReference>
<organism evidence="1 2">
    <name type="scientific">Thermophilibacter provencensis</name>
    <dbReference type="NCBI Taxonomy" id="1852386"/>
    <lineage>
        <taxon>Bacteria</taxon>
        <taxon>Bacillati</taxon>
        <taxon>Actinomycetota</taxon>
        <taxon>Coriobacteriia</taxon>
        <taxon>Coriobacteriales</taxon>
        <taxon>Atopobiaceae</taxon>
        <taxon>Thermophilibacter</taxon>
    </lineage>
</organism>
<gene>
    <name evidence="1" type="ORF">QUW25_02570</name>
</gene>
<keyword evidence="2" id="KW-1185">Reference proteome</keyword>
<comment type="caution">
    <text evidence="1">The sequence shown here is derived from an EMBL/GenBank/DDBJ whole genome shotgun (WGS) entry which is preliminary data.</text>
</comment>
<name>A0ABT7V1T2_9ACTN</name>
<reference evidence="1" key="2">
    <citation type="submission" date="2023-06" db="EMBL/GenBank/DDBJ databases">
        <authorList>
            <person name="Zeman M."/>
            <person name="Kubasova T."/>
            <person name="Jahodarova E."/>
            <person name="Nykrynova M."/>
            <person name="Rychlik I."/>
        </authorList>
    </citation>
    <scope>NUCLEOTIDE SEQUENCE</scope>
    <source>
        <strain evidence="1">153_Feed</strain>
    </source>
</reference>
<evidence type="ECO:0000313" key="1">
    <source>
        <dbReference type="EMBL" id="MDM8270572.1"/>
    </source>
</evidence>
<reference evidence="1" key="1">
    <citation type="submission" date="2023-06" db="EMBL/GenBank/DDBJ databases">
        <title>Identification and characterization of horizontal gene transfer across gut microbiota members of farm animals based on homology search.</title>
        <authorList>
            <person name="Schwarzerova J."/>
            <person name="Nykrynova M."/>
            <person name="Jureckova K."/>
            <person name="Cejkova D."/>
            <person name="Rychlik I."/>
        </authorList>
    </citation>
    <scope>NUCLEOTIDE SEQUENCE</scope>
    <source>
        <strain evidence="1">153_Feed</strain>
    </source>
</reference>
<proteinExistence type="predicted"/>
<sequence>MAGMPTDPFARRRQRQRDEFERTCWEMASKGYSWRLVAERTGATPDECRHAARCHERRERRGR</sequence>
<dbReference type="EMBL" id="JAUDEA010000002">
    <property type="protein sequence ID" value="MDM8270572.1"/>
    <property type="molecule type" value="Genomic_DNA"/>
</dbReference>
<evidence type="ECO:0008006" key="3">
    <source>
        <dbReference type="Google" id="ProtNLM"/>
    </source>
</evidence>
<protein>
    <recommendedName>
        <fullName evidence="3">Myb-like domain-containing protein</fullName>
    </recommendedName>
</protein>
<evidence type="ECO:0000313" key="2">
    <source>
        <dbReference type="Proteomes" id="UP001529256"/>
    </source>
</evidence>
<dbReference type="RefSeq" id="WP_289510668.1">
    <property type="nucleotide sequence ID" value="NZ_JAUDEA010000002.1"/>
</dbReference>